<keyword evidence="3" id="KW-0479">Metal-binding</keyword>
<dbReference type="GO" id="GO:0008168">
    <property type="term" value="F:methyltransferase activity"/>
    <property type="evidence" value="ECO:0007669"/>
    <property type="project" value="UniProtKB-KW"/>
</dbReference>
<evidence type="ECO:0000313" key="6">
    <source>
        <dbReference type="Proteomes" id="UP001634007"/>
    </source>
</evidence>
<dbReference type="SUPFAM" id="SSF53335">
    <property type="entry name" value="S-adenosyl-L-methionine-dependent methyltransferases"/>
    <property type="match status" value="1"/>
</dbReference>
<dbReference type="Pfam" id="PF03492">
    <property type="entry name" value="Methyltransf_7"/>
    <property type="match status" value="1"/>
</dbReference>
<accession>A0ABD3JQB7</accession>
<evidence type="ECO:0000313" key="5">
    <source>
        <dbReference type="EMBL" id="KAL3728474.1"/>
    </source>
</evidence>
<keyword evidence="6" id="KW-1185">Reference proteome</keyword>
<evidence type="ECO:0000256" key="3">
    <source>
        <dbReference type="ARBA" id="ARBA00022723"/>
    </source>
</evidence>
<dbReference type="PANTHER" id="PTHR31009">
    <property type="entry name" value="S-ADENOSYL-L-METHIONINE:CARBOXYL METHYLTRANSFERASE FAMILY PROTEIN"/>
    <property type="match status" value="1"/>
</dbReference>
<evidence type="ECO:0000256" key="4">
    <source>
        <dbReference type="ARBA" id="ARBA00022842"/>
    </source>
</evidence>
<organism evidence="5 6">
    <name type="scientific">Eucalyptus globulus</name>
    <name type="common">Tasmanian blue gum</name>
    <dbReference type="NCBI Taxonomy" id="34317"/>
    <lineage>
        <taxon>Eukaryota</taxon>
        <taxon>Viridiplantae</taxon>
        <taxon>Streptophyta</taxon>
        <taxon>Embryophyta</taxon>
        <taxon>Tracheophyta</taxon>
        <taxon>Spermatophyta</taxon>
        <taxon>Magnoliopsida</taxon>
        <taxon>eudicotyledons</taxon>
        <taxon>Gunneridae</taxon>
        <taxon>Pentapetalae</taxon>
        <taxon>rosids</taxon>
        <taxon>malvids</taxon>
        <taxon>Myrtales</taxon>
        <taxon>Myrtaceae</taxon>
        <taxon>Myrtoideae</taxon>
        <taxon>Eucalypteae</taxon>
        <taxon>Eucalyptus</taxon>
    </lineage>
</organism>
<dbReference type="Proteomes" id="UP001634007">
    <property type="component" value="Unassembled WGS sequence"/>
</dbReference>
<evidence type="ECO:0000256" key="1">
    <source>
        <dbReference type="ARBA" id="ARBA00022603"/>
    </source>
</evidence>
<comment type="caution">
    <text evidence="5">The sequence shown here is derived from an EMBL/GenBank/DDBJ whole genome shotgun (WGS) entry which is preliminary data.</text>
</comment>
<dbReference type="Gene3D" id="1.10.1200.270">
    <property type="entry name" value="Methyltransferase, alpha-helical capping domain"/>
    <property type="match status" value="1"/>
</dbReference>
<reference evidence="5 6" key="1">
    <citation type="submission" date="2024-11" db="EMBL/GenBank/DDBJ databases">
        <title>Chromosome-level genome assembly of Eucalyptus globulus Labill. provides insights into its genome evolution.</title>
        <authorList>
            <person name="Li X."/>
        </authorList>
    </citation>
    <scope>NUCLEOTIDE SEQUENCE [LARGE SCALE GENOMIC DNA]</scope>
    <source>
        <strain evidence="5">CL2024</strain>
        <tissue evidence="5">Fresh tender leaves</tissue>
    </source>
</reference>
<dbReference type="InterPro" id="IPR005299">
    <property type="entry name" value="MeTrfase_7"/>
</dbReference>
<dbReference type="InterPro" id="IPR029063">
    <property type="entry name" value="SAM-dependent_MTases_sf"/>
</dbReference>
<name>A0ABD3JQB7_EUCGL</name>
<dbReference type="EMBL" id="JBJKBG010000008">
    <property type="protein sequence ID" value="KAL3728474.1"/>
    <property type="molecule type" value="Genomic_DNA"/>
</dbReference>
<sequence length="380" mass="42560">MEAMQVLHMNGGMGESSYANNSLLQRKVLLTTKPIMEAAVTALFSTAAANFPASLAIADLGCSSGPNTLFAVSEIINIISNLCKATKQELPEIQVFLNDLPGNDFNTIFSSFLPRFQEKLSEQMKSKNGAWATLSCFFNGVPGSFYGRLFPRESLRLIHSSYSLHWLSQVPRGLEGNKGNIYMSRSSPPSVLIHMRKPRSAYYEQFQRDFSTFLECRGQEVVVGGRMLLTLQGRRSDDLSSEECCYIWELLAIALNEMVSEGLIEEEKVDSFNVPMYTPSPKEVRGEVQKQGSFSIDCLEVSEVNWSVLDTNFDPNVVSEDGGYNMAKCMRAVAEPLLVEHFGEEIIDEVFKRYRAQIVDAMSKEKTAFVNIIILLKKIM</sequence>
<keyword evidence="2" id="KW-0808">Transferase</keyword>
<dbReference type="InterPro" id="IPR042086">
    <property type="entry name" value="MeTrfase_capping"/>
</dbReference>
<gene>
    <name evidence="5" type="ORF">ACJRO7_033114</name>
</gene>
<dbReference type="AlphaFoldDB" id="A0ABD3JQB7"/>
<keyword evidence="1" id="KW-0489">Methyltransferase</keyword>
<evidence type="ECO:0000256" key="2">
    <source>
        <dbReference type="ARBA" id="ARBA00022679"/>
    </source>
</evidence>
<dbReference type="GO" id="GO:0032259">
    <property type="term" value="P:methylation"/>
    <property type="evidence" value="ECO:0007669"/>
    <property type="project" value="UniProtKB-KW"/>
</dbReference>
<keyword evidence="4" id="KW-0460">Magnesium</keyword>
<dbReference type="Gene3D" id="3.40.50.150">
    <property type="entry name" value="Vaccinia Virus protein VP39"/>
    <property type="match status" value="1"/>
</dbReference>
<dbReference type="GO" id="GO:0046872">
    <property type="term" value="F:metal ion binding"/>
    <property type="evidence" value="ECO:0007669"/>
    <property type="project" value="UniProtKB-KW"/>
</dbReference>
<proteinExistence type="predicted"/>
<protein>
    <submittedName>
        <fullName evidence="5">Uncharacterized protein</fullName>
    </submittedName>
</protein>